<name>A0A1H4KCN1_9FLAO</name>
<organism evidence="2 3">
    <name type="scientific">Maribacter dokdonensis</name>
    <dbReference type="NCBI Taxonomy" id="320912"/>
    <lineage>
        <taxon>Bacteria</taxon>
        <taxon>Pseudomonadati</taxon>
        <taxon>Bacteroidota</taxon>
        <taxon>Flavobacteriia</taxon>
        <taxon>Flavobacteriales</taxon>
        <taxon>Flavobacteriaceae</taxon>
        <taxon>Maribacter</taxon>
    </lineage>
</organism>
<dbReference type="GO" id="GO:0005509">
    <property type="term" value="F:calcium ion binding"/>
    <property type="evidence" value="ECO:0007669"/>
    <property type="project" value="InterPro"/>
</dbReference>
<dbReference type="Pfam" id="PF14092">
    <property type="entry name" value="DUF4270"/>
    <property type="match status" value="1"/>
</dbReference>
<proteinExistence type="predicted"/>
<dbReference type="SUPFAM" id="SSF103647">
    <property type="entry name" value="TSP type-3 repeat"/>
    <property type="match status" value="1"/>
</dbReference>
<feature type="region of interest" description="Disordered" evidence="1">
    <location>
        <begin position="144"/>
        <end position="191"/>
    </location>
</feature>
<sequence length="639" mass="70672">MNFIAKSAFPKFLGLFLILGLLVSCEQDLTTIGSGVVGNEPFATGKEVYDVFAYNKNIEAVQTNKLAVYQLGTYNDPVYGRTEASVTSQIFLSTANPSFGSFSQDKEDRAGTTDEAITTVQENETVEEVYLYIPFLTNSLDTDGDGVIDEYDAEPENSDNDNDGDGVSNIIETASNTDPLDDTSVDADRDGLNDPNGATIFADNFAEKVELDSIYINGVNYDDVAKSPLPKFNLKVERSTFFLRDLDPNASFQEAQQYYSNQVFSPGFVTGDPLFQGDVEIIDEEILIRNEDDESTEDVDESQTFTKLPPGIRVALDNDFFQENILDKEGSSELISQSNFTEFIRGLHFSIVDSDGNDVLFMFDLRSSNITMTYSYTNYDTNGTTDDTSDDNPNNILERDFTFSFLTQNTSTGVVSGNAVNTIITENYGPQIIESLDNGENASRIYLKGGPGTYAEINLFEEDGGENILEQIRSENWVINEANLVFYIDRDQLDAVGSTLEPPRLYLYNAENKFPLIDTSSDQALAVTGTPNLFSFYPNYDGVIQKTNGKGVLYSVKITDHINDMVVRDSTNATLGLTLSTNIQNWNISDAKVANGEEELPITSTVTPLGTILYGGNLETTDPNFDKRLKLEIIYTKAN</sequence>
<gene>
    <name evidence="2" type="ORF">SAMN05192540_0872</name>
</gene>
<dbReference type="OrthoDB" id="1466062at2"/>
<dbReference type="RefSeq" id="WP_074670391.1">
    <property type="nucleotide sequence ID" value="NZ_FNTB01000001.1"/>
</dbReference>
<dbReference type="AlphaFoldDB" id="A0A1H4KCN1"/>
<evidence type="ECO:0000313" key="3">
    <source>
        <dbReference type="Proteomes" id="UP000183038"/>
    </source>
</evidence>
<evidence type="ECO:0000256" key="1">
    <source>
        <dbReference type="SAM" id="MobiDB-lite"/>
    </source>
</evidence>
<reference evidence="2 3" key="1">
    <citation type="submission" date="2016-10" db="EMBL/GenBank/DDBJ databases">
        <authorList>
            <person name="de Groot N.N."/>
        </authorList>
    </citation>
    <scope>NUCLEOTIDE SEQUENCE [LARGE SCALE GENOMIC DNA]</scope>
    <source>
        <strain evidence="2 3">MAR_2009_71</strain>
    </source>
</reference>
<dbReference type="InterPro" id="IPR025366">
    <property type="entry name" value="DUF4270"/>
</dbReference>
<dbReference type="EMBL" id="FNTB01000001">
    <property type="protein sequence ID" value="SEB56183.1"/>
    <property type="molecule type" value="Genomic_DNA"/>
</dbReference>
<accession>A0A1H4KCN1</accession>
<dbReference type="InterPro" id="IPR028974">
    <property type="entry name" value="TSP_type-3_rpt"/>
</dbReference>
<protein>
    <recommendedName>
        <fullName evidence="4">DUF4270 domain-containing protein</fullName>
    </recommendedName>
</protein>
<dbReference type="Proteomes" id="UP000183038">
    <property type="component" value="Unassembled WGS sequence"/>
</dbReference>
<evidence type="ECO:0000313" key="2">
    <source>
        <dbReference type="EMBL" id="SEB56183.1"/>
    </source>
</evidence>
<dbReference type="PROSITE" id="PS51257">
    <property type="entry name" value="PROKAR_LIPOPROTEIN"/>
    <property type="match status" value="1"/>
</dbReference>
<evidence type="ECO:0008006" key="4">
    <source>
        <dbReference type="Google" id="ProtNLM"/>
    </source>
</evidence>
<feature type="compositionally biased region" description="Acidic residues" evidence="1">
    <location>
        <begin position="144"/>
        <end position="164"/>
    </location>
</feature>